<dbReference type="PANTHER" id="PTHR45672:SF3">
    <property type="entry name" value="THIOREDOXIN DOMAIN-CONTAINING PROTEIN 5"/>
    <property type="match status" value="1"/>
</dbReference>
<sequence>MAGLIEVITKYIRPYYYHIMVFVVFIIFLTVGVYAYNSIQSQQKNKFSDVANANRRNRDAIVYFFHVDWCPHCKKALPEWKNFVSKYDNKEINGYRIKCVDKDCTKETSDITELINRYNIDSYPTIKLIKDSSTIDFESKITASSLEKFVNTMLN</sequence>
<organism evidence="5">
    <name type="scientific">viral metagenome</name>
    <dbReference type="NCBI Taxonomy" id="1070528"/>
    <lineage>
        <taxon>unclassified sequences</taxon>
        <taxon>metagenomes</taxon>
        <taxon>organismal metagenomes</taxon>
    </lineage>
</organism>
<protein>
    <recommendedName>
        <fullName evidence="4">Thioredoxin domain-containing protein</fullName>
    </recommendedName>
</protein>
<dbReference type="SUPFAM" id="SSF52833">
    <property type="entry name" value="Thioredoxin-like"/>
    <property type="match status" value="1"/>
</dbReference>
<accession>A0A6C0L9C8</accession>
<dbReference type="GO" id="GO:0005783">
    <property type="term" value="C:endoplasmic reticulum"/>
    <property type="evidence" value="ECO:0007669"/>
    <property type="project" value="TreeGrafter"/>
</dbReference>
<proteinExistence type="inferred from homology"/>
<dbReference type="InterPro" id="IPR013766">
    <property type="entry name" value="Thioredoxin_domain"/>
</dbReference>
<dbReference type="AlphaFoldDB" id="A0A6C0L9C8"/>
<feature type="transmembrane region" description="Helical" evidence="3">
    <location>
        <begin position="15"/>
        <end position="36"/>
    </location>
</feature>
<evidence type="ECO:0000256" key="1">
    <source>
        <dbReference type="ARBA" id="ARBA00006347"/>
    </source>
</evidence>
<dbReference type="EMBL" id="MN740446">
    <property type="protein sequence ID" value="QHU26900.1"/>
    <property type="molecule type" value="Genomic_DNA"/>
</dbReference>
<evidence type="ECO:0000256" key="2">
    <source>
        <dbReference type="ARBA" id="ARBA00022729"/>
    </source>
</evidence>
<keyword evidence="3" id="KW-0472">Membrane</keyword>
<evidence type="ECO:0000259" key="4">
    <source>
        <dbReference type="PROSITE" id="PS51352"/>
    </source>
</evidence>
<name>A0A6C0L9C8_9ZZZZ</name>
<keyword evidence="3" id="KW-0812">Transmembrane</keyword>
<feature type="domain" description="Thioredoxin" evidence="4">
    <location>
        <begin position="29"/>
        <end position="155"/>
    </location>
</feature>
<evidence type="ECO:0000256" key="3">
    <source>
        <dbReference type="SAM" id="Phobius"/>
    </source>
</evidence>
<reference evidence="5" key="1">
    <citation type="journal article" date="2020" name="Nature">
        <title>Giant virus diversity and host interactions through global metagenomics.</title>
        <authorList>
            <person name="Schulz F."/>
            <person name="Roux S."/>
            <person name="Paez-Espino D."/>
            <person name="Jungbluth S."/>
            <person name="Walsh D.A."/>
            <person name="Denef V.J."/>
            <person name="McMahon K.D."/>
            <person name="Konstantinidis K.T."/>
            <person name="Eloe-Fadrosh E.A."/>
            <person name="Kyrpides N.C."/>
            <person name="Woyke T."/>
        </authorList>
    </citation>
    <scope>NUCLEOTIDE SEQUENCE</scope>
    <source>
        <strain evidence="5">GVMAG-M-3300027759-42</strain>
    </source>
</reference>
<dbReference type="InterPro" id="IPR051063">
    <property type="entry name" value="PDI"/>
</dbReference>
<dbReference type="InterPro" id="IPR036249">
    <property type="entry name" value="Thioredoxin-like_sf"/>
</dbReference>
<dbReference type="Gene3D" id="3.40.30.10">
    <property type="entry name" value="Glutaredoxin"/>
    <property type="match status" value="1"/>
</dbReference>
<dbReference type="CDD" id="cd02961">
    <property type="entry name" value="PDI_a_family"/>
    <property type="match status" value="1"/>
</dbReference>
<evidence type="ECO:0000313" key="5">
    <source>
        <dbReference type="EMBL" id="QHU26900.1"/>
    </source>
</evidence>
<keyword evidence="2" id="KW-0732">Signal</keyword>
<dbReference type="PANTHER" id="PTHR45672">
    <property type="entry name" value="PROTEIN DISULFIDE-ISOMERASE C17H9.14C-RELATED"/>
    <property type="match status" value="1"/>
</dbReference>
<dbReference type="GO" id="GO:0003756">
    <property type="term" value="F:protein disulfide isomerase activity"/>
    <property type="evidence" value="ECO:0007669"/>
    <property type="project" value="TreeGrafter"/>
</dbReference>
<dbReference type="Pfam" id="PF00085">
    <property type="entry name" value="Thioredoxin"/>
    <property type="match status" value="1"/>
</dbReference>
<comment type="similarity">
    <text evidence="1">Belongs to the protein disulfide isomerase family.</text>
</comment>
<dbReference type="PROSITE" id="PS51352">
    <property type="entry name" value="THIOREDOXIN_2"/>
    <property type="match status" value="1"/>
</dbReference>
<dbReference type="GO" id="GO:0006457">
    <property type="term" value="P:protein folding"/>
    <property type="evidence" value="ECO:0007669"/>
    <property type="project" value="TreeGrafter"/>
</dbReference>
<keyword evidence="3" id="KW-1133">Transmembrane helix</keyword>